<evidence type="ECO:0000256" key="2">
    <source>
        <dbReference type="SAM" id="Phobius"/>
    </source>
</evidence>
<name>A0A922AI34_CARIL</name>
<sequence length="105" mass="11118">MMRPSSSTNSIGNFLSMVLASTVVIQGAAFVMLIELGPPLPAEAEKIIPFSIAPKDAIAITSSWYGMGSPPKEDDIMSTPSSTVASMPARTSEWVRPESKIYGLG</sequence>
<feature type="region of interest" description="Disordered" evidence="1">
    <location>
        <begin position="71"/>
        <end position="90"/>
    </location>
</feature>
<dbReference type="EMBL" id="CM031838">
    <property type="protein sequence ID" value="KAG6679291.1"/>
    <property type="molecule type" value="Genomic_DNA"/>
</dbReference>
<keyword evidence="2" id="KW-1133">Transmembrane helix</keyword>
<keyword evidence="2" id="KW-0472">Membrane</keyword>
<proteinExistence type="predicted"/>
<accession>A0A922AI34</accession>
<keyword evidence="2" id="KW-0812">Transmembrane</keyword>
<evidence type="ECO:0000313" key="3">
    <source>
        <dbReference type="EMBL" id="KAG6679291.1"/>
    </source>
</evidence>
<gene>
    <name evidence="3" type="ORF">I3842_14G123100</name>
</gene>
<dbReference type="Proteomes" id="UP000811246">
    <property type="component" value="Chromosome 14"/>
</dbReference>
<protein>
    <submittedName>
        <fullName evidence="3">Uncharacterized protein</fullName>
    </submittedName>
</protein>
<dbReference type="AlphaFoldDB" id="A0A922AI34"/>
<evidence type="ECO:0000313" key="4">
    <source>
        <dbReference type="Proteomes" id="UP000811246"/>
    </source>
</evidence>
<comment type="caution">
    <text evidence="3">The sequence shown here is derived from an EMBL/GenBank/DDBJ whole genome shotgun (WGS) entry which is preliminary data.</text>
</comment>
<organism evidence="3 4">
    <name type="scientific">Carya illinoinensis</name>
    <name type="common">Pecan</name>
    <dbReference type="NCBI Taxonomy" id="32201"/>
    <lineage>
        <taxon>Eukaryota</taxon>
        <taxon>Viridiplantae</taxon>
        <taxon>Streptophyta</taxon>
        <taxon>Embryophyta</taxon>
        <taxon>Tracheophyta</taxon>
        <taxon>Spermatophyta</taxon>
        <taxon>Magnoliopsida</taxon>
        <taxon>eudicotyledons</taxon>
        <taxon>Gunneridae</taxon>
        <taxon>Pentapetalae</taxon>
        <taxon>rosids</taxon>
        <taxon>fabids</taxon>
        <taxon>Fagales</taxon>
        <taxon>Juglandaceae</taxon>
        <taxon>Carya</taxon>
    </lineage>
</organism>
<evidence type="ECO:0000256" key="1">
    <source>
        <dbReference type="SAM" id="MobiDB-lite"/>
    </source>
</evidence>
<feature type="transmembrane region" description="Helical" evidence="2">
    <location>
        <begin position="12"/>
        <end position="34"/>
    </location>
</feature>
<reference evidence="3" key="1">
    <citation type="submission" date="2021-01" db="EMBL/GenBank/DDBJ databases">
        <authorList>
            <person name="Lovell J.T."/>
            <person name="Bentley N."/>
            <person name="Bhattarai G."/>
            <person name="Jenkins J.W."/>
            <person name="Sreedasyam A."/>
            <person name="Alarcon Y."/>
            <person name="Bock C."/>
            <person name="Boston L."/>
            <person name="Carlson J."/>
            <person name="Cervantes K."/>
            <person name="Clermont K."/>
            <person name="Krom N."/>
            <person name="Kubenka K."/>
            <person name="Mamidi S."/>
            <person name="Mattison C."/>
            <person name="Monteros M."/>
            <person name="Pisani C."/>
            <person name="Plott C."/>
            <person name="Rajasekar S."/>
            <person name="Rhein H.S."/>
            <person name="Rohla C."/>
            <person name="Song M."/>
            <person name="Hilaire R.S."/>
            <person name="Shu S."/>
            <person name="Wells L."/>
            <person name="Wang X."/>
            <person name="Webber J."/>
            <person name="Heerema R.J."/>
            <person name="Klein P."/>
            <person name="Conner P."/>
            <person name="Grauke L."/>
            <person name="Grimwood J."/>
            <person name="Schmutz J."/>
            <person name="Randall J.J."/>
        </authorList>
    </citation>
    <scope>NUCLEOTIDE SEQUENCE</scope>
    <source>
        <tissue evidence="3">Leaf</tissue>
    </source>
</reference>